<proteinExistence type="predicted"/>
<dbReference type="Proteomes" id="UP000218811">
    <property type="component" value="Unassembled WGS sequence"/>
</dbReference>
<keyword evidence="2" id="KW-1185">Reference proteome</keyword>
<dbReference type="EMBL" id="KB468168">
    <property type="protein sequence ID" value="PCH45031.1"/>
    <property type="molecule type" value="Genomic_DNA"/>
</dbReference>
<reference evidence="1 2" key="1">
    <citation type="journal article" date="2012" name="Science">
        <title>The Paleozoic origin of enzymatic lignin decomposition reconstructed from 31 fungal genomes.</title>
        <authorList>
            <person name="Floudas D."/>
            <person name="Binder M."/>
            <person name="Riley R."/>
            <person name="Barry K."/>
            <person name="Blanchette R.A."/>
            <person name="Henrissat B."/>
            <person name="Martinez A.T."/>
            <person name="Otillar R."/>
            <person name="Spatafora J.W."/>
            <person name="Yadav J.S."/>
            <person name="Aerts A."/>
            <person name="Benoit I."/>
            <person name="Boyd A."/>
            <person name="Carlson A."/>
            <person name="Copeland A."/>
            <person name="Coutinho P.M."/>
            <person name="de Vries R.P."/>
            <person name="Ferreira P."/>
            <person name="Findley K."/>
            <person name="Foster B."/>
            <person name="Gaskell J."/>
            <person name="Glotzer D."/>
            <person name="Gorecki P."/>
            <person name="Heitman J."/>
            <person name="Hesse C."/>
            <person name="Hori C."/>
            <person name="Igarashi K."/>
            <person name="Jurgens J.A."/>
            <person name="Kallen N."/>
            <person name="Kersten P."/>
            <person name="Kohler A."/>
            <person name="Kuees U."/>
            <person name="Kumar T.K.A."/>
            <person name="Kuo A."/>
            <person name="LaButti K."/>
            <person name="Larrondo L.F."/>
            <person name="Lindquist E."/>
            <person name="Ling A."/>
            <person name="Lombard V."/>
            <person name="Lucas S."/>
            <person name="Lundell T."/>
            <person name="Martin R."/>
            <person name="McLaughlin D.J."/>
            <person name="Morgenstern I."/>
            <person name="Morin E."/>
            <person name="Murat C."/>
            <person name="Nagy L.G."/>
            <person name="Nolan M."/>
            <person name="Ohm R.A."/>
            <person name="Patyshakuliyeva A."/>
            <person name="Rokas A."/>
            <person name="Ruiz-Duenas F.J."/>
            <person name="Sabat G."/>
            <person name="Salamov A."/>
            <person name="Samejima M."/>
            <person name="Schmutz J."/>
            <person name="Slot J.C."/>
            <person name="St John F."/>
            <person name="Stenlid J."/>
            <person name="Sun H."/>
            <person name="Sun S."/>
            <person name="Syed K."/>
            <person name="Tsang A."/>
            <person name="Wiebenga A."/>
            <person name="Young D."/>
            <person name="Pisabarro A."/>
            <person name="Eastwood D.C."/>
            <person name="Martin F."/>
            <person name="Cullen D."/>
            <person name="Grigoriev I.V."/>
            <person name="Hibbett D.S."/>
        </authorList>
    </citation>
    <scope>NUCLEOTIDE SEQUENCE [LARGE SCALE GENOMIC DNA]</scope>
    <source>
        <strain evidence="1 2">MD-104</strain>
    </source>
</reference>
<gene>
    <name evidence="1" type="ORF">WOLCODRAFT_27200</name>
</gene>
<accession>A0A2H3JSU0</accession>
<name>A0A2H3JSU0_WOLCO</name>
<sequence>MAESEVTDLSRCRSICRELAAVAMVSEHGCLATWSNRESGQEFATSAILSVKCLQPMKGLHIPEIVSSSLRSLLCARPAMPPKIGEIPR</sequence>
<dbReference type="AlphaFoldDB" id="A0A2H3JSU0"/>
<protein>
    <submittedName>
        <fullName evidence="1">Uncharacterized protein</fullName>
    </submittedName>
</protein>
<organism evidence="1 2">
    <name type="scientific">Wolfiporia cocos (strain MD-104)</name>
    <name type="common">Brown rot fungus</name>
    <dbReference type="NCBI Taxonomy" id="742152"/>
    <lineage>
        <taxon>Eukaryota</taxon>
        <taxon>Fungi</taxon>
        <taxon>Dikarya</taxon>
        <taxon>Basidiomycota</taxon>
        <taxon>Agaricomycotina</taxon>
        <taxon>Agaricomycetes</taxon>
        <taxon>Polyporales</taxon>
        <taxon>Phaeolaceae</taxon>
        <taxon>Wolfiporia</taxon>
    </lineage>
</organism>
<evidence type="ECO:0000313" key="1">
    <source>
        <dbReference type="EMBL" id="PCH45031.1"/>
    </source>
</evidence>
<evidence type="ECO:0000313" key="2">
    <source>
        <dbReference type="Proteomes" id="UP000218811"/>
    </source>
</evidence>